<organism evidence="1 2">
    <name type="scientific">Smittium angustum</name>
    <dbReference type="NCBI Taxonomy" id="133377"/>
    <lineage>
        <taxon>Eukaryota</taxon>
        <taxon>Fungi</taxon>
        <taxon>Fungi incertae sedis</taxon>
        <taxon>Zoopagomycota</taxon>
        <taxon>Kickxellomycotina</taxon>
        <taxon>Harpellomycetes</taxon>
        <taxon>Harpellales</taxon>
        <taxon>Legeriomycetaceae</taxon>
        <taxon>Smittium</taxon>
    </lineage>
</organism>
<sequence>MQGPIKNRLSIHSLSANFCISMFEQEPKDYRNNSKQNSLSNECIENSWITTPDEQNQTNQRSTAIACEKAYSRPVIETKILEMVIPTYAGICHQIEILLNEARLTSGPVKSQNGLVLYTIF</sequence>
<keyword evidence="2" id="KW-1185">Reference proteome</keyword>
<name>A0A2U1J6V4_SMIAN</name>
<accession>A0A2U1J6V4</accession>
<protein>
    <submittedName>
        <fullName evidence="1">Uncharacterized protein</fullName>
    </submittedName>
</protein>
<gene>
    <name evidence="1" type="ORF">BB558_003112</name>
</gene>
<reference evidence="1 2" key="1">
    <citation type="journal article" date="2018" name="MBio">
        <title>Comparative Genomics Reveals the Core Gene Toolbox for the Fungus-Insect Symbiosis.</title>
        <authorList>
            <person name="Wang Y."/>
            <person name="Stata M."/>
            <person name="Wang W."/>
            <person name="Stajich J.E."/>
            <person name="White M.M."/>
            <person name="Moncalvo J.M."/>
        </authorList>
    </citation>
    <scope>NUCLEOTIDE SEQUENCE [LARGE SCALE GENOMIC DNA]</scope>
    <source>
        <strain evidence="1 2">AUS-126-30</strain>
    </source>
</reference>
<proteinExistence type="predicted"/>
<evidence type="ECO:0000313" key="2">
    <source>
        <dbReference type="Proteomes" id="UP000245591"/>
    </source>
</evidence>
<dbReference type="EMBL" id="MBFU01000284">
    <property type="protein sequence ID" value="PWA00822.1"/>
    <property type="molecule type" value="Genomic_DNA"/>
</dbReference>
<dbReference type="AlphaFoldDB" id="A0A2U1J6V4"/>
<comment type="caution">
    <text evidence="1">The sequence shown here is derived from an EMBL/GenBank/DDBJ whole genome shotgun (WGS) entry which is preliminary data.</text>
</comment>
<evidence type="ECO:0000313" key="1">
    <source>
        <dbReference type="EMBL" id="PWA00822.1"/>
    </source>
</evidence>
<dbReference type="Proteomes" id="UP000245591">
    <property type="component" value="Unassembled WGS sequence"/>
</dbReference>